<evidence type="ECO:0000313" key="2">
    <source>
        <dbReference type="EMBL" id="AGL02530.1"/>
    </source>
</evidence>
<name>R4KPP2_9FIRM</name>
<keyword evidence="1" id="KW-0472">Membrane</keyword>
<organism evidence="2 3">
    <name type="scientific">Desulfoscipio gibsoniae DSM 7213</name>
    <dbReference type="NCBI Taxonomy" id="767817"/>
    <lineage>
        <taxon>Bacteria</taxon>
        <taxon>Bacillati</taxon>
        <taxon>Bacillota</taxon>
        <taxon>Clostridia</taxon>
        <taxon>Eubacteriales</taxon>
        <taxon>Desulfallaceae</taxon>
        <taxon>Desulfoscipio</taxon>
    </lineage>
</organism>
<keyword evidence="1" id="KW-0812">Transmembrane</keyword>
<sequence>MNYLNSILVGLIITPIAFFIGYKLRPITTKKKRLITGFAVAFTILTMLLSIDLLIPTINILKTGIATAIAVGFPLGLGGPPYKED</sequence>
<evidence type="ECO:0000313" key="3">
    <source>
        <dbReference type="Proteomes" id="UP000013520"/>
    </source>
</evidence>
<dbReference type="OrthoDB" id="2112745at2"/>
<feature type="transmembrane region" description="Helical" evidence="1">
    <location>
        <begin position="60"/>
        <end position="79"/>
    </location>
</feature>
<dbReference type="AlphaFoldDB" id="R4KPP2"/>
<reference evidence="2 3" key="1">
    <citation type="submission" date="2012-01" db="EMBL/GenBank/DDBJ databases">
        <title>Complete sequence of Desulfotomaculum gibsoniae DSM 7213.</title>
        <authorList>
            <consortium name="US DOE Joint Genome Institute"/>
            <person name="Lucas S."/>
            <person name="Han J."/>
            <person name="Lapidus A."/>
            <person name="Cheng J.-F."/>
            <person name="Goodwin L."/>
            <person name="Pitluck S."/>
            <person name="Peters L."/>
            <person name="Ovchinnikova G."/>
            <person name="Teshima H."/>
            <person name="Detter J.C."/>
            <person name="Han C."/>
            <person name="Tapia R."/>
            <person name="Land M."/>
            <person name="Hauser L."/>
            <person name="Kyrpides N."/>
            <person name="Ivanova N."/>
            <person name="Pagani I."/>
            <person name="Parshina S."/>
            <person name="Plugge C."/>
            <person name="Muyzer G."/>
            <person name="Kuever J."/>
            <person name="Ivanova A."/>
            <person name="Nazina T."/>
            <person name="Klenk H.-P."/>
            <person name="Brambilla E."/>
            <person name="Spring S."/>
            <person name="Stams A.F."/>
            <person name="Woyke T."/>
        </authorList>
    </citation>
    <scope>NUCLEOTIDE SEQUENCE [LARGE SCALE GENOMIC DNA]</scope>
    <source>
        <strain evidence="2 3">DSM 7213</strain>
    </source>
</reference>
<accession>R4KPP2</accession>
<protein>
    <submittedName>
        <fullName evidence="2">Uncharacterized protein</fullName>
    </submittedName>
</protein>
<gene>
    <name evidence="2" type="ORF">Desgi_3175</name>
</gene>
<evidence type="ECO:0000256" key="1">
    <source>
        <dbReference type="SAM" id="Phobius"/>
    </source>
</evidence>
<feature type="transmembrane region" description="Helical" evidence="1">
    <location>
        <begin position="6"/>
        <end position="22"/>
    </location>
</feature>
<dbReference type="Proteomes" id="UP000013520">
    <property type="component" value="Chromosome"/>
</dbReference>
<feature type="transmembrane region" description="Helical" evidence="1">
    <location>
        <begin position="34"/>
        <end position="54"/>
    </location>
</feature>
<dbReference type="EMBL" id="CP003273">
    <property type="protein sequence ID" value="AGL02530.1"/>
    <property type="molecule type" value="Genomic_DNA"/>
</dbReference>
<dbReference type="KEGG" id="dgi:Desgi_3175"/>
<proteinExistence type="predicted"/>
<dbReference type="eggNOG" id="ENOG502ZV15">
    <property type="taxonomic scope" value="Bacteria"/>
</dbReference>
<keyword evidence="1" id="KW-1133">Transmembrane helix</keyword>
<keyword evidence="3" id="KW-1185">Reference proteome</keyword>
<dbReference type="HOGENOM" id="CLU_2507219_0_0_9"/>